<comment type="similarity">
    <text evidence="6">Belongs to the CFAP45 family.</text>
</comment>
<feature type="region of interest" description="Disordered" evidence="9">
    <location>
        <begin position="80"/>
        <end position="102"/>
    </location>
</feature>
<dbReference type="AlphaFoldDB" id="A0A6H5IIH4"/>
<feature type="compositionally biased region" description="Low complexity" evidence="9">
    <location>
        <begin position="90"/>
        <end position="102"/>
    </location>
</feature>
<evidence type="ECO:0000256" key="5">
    <source>
        <dbReference type="ARBA" id="ARBA00023273"/>
    </source>
</evidence>
<dbReference type="GO" id="GO:0031514">
    <property type="term" value="C:motile cilium"/>
    <property type="evidence" value="ECO:0007669"/>
    <property type="project" value="UniProtKB-SubCell"/>
</dbReference>
<feature type="domain" description="Trichohyalin-plectin-homology" evidence="10">
    <location>
        <begin position="252"/>
        <end position="597"/>
    </location>
</feature>
<evidence type="ECO:0000256" key="8">
    <source>
        <dbReference type="SAM" id="Coils"/>
    </source>
</evidence>
<dbReference type="PANTHER" id="PTHR15504">
    <property type="entry name" value="NASOPHARYNGEAL EPITHELIUM SPECIFIC PROTEIN 1"/>
    <property type="match status" value="1"/>
</dbReference>
<name>A0A6H5IIH4_9HYME</name>
<evidence type="ECO:0000256" key="7">
    <source>
        <dbReference type="ARBA" id="ARBA00034142"/>
    </source>
</evidence>
<dbReference type="OrthoDB" id="1902038at2759"/>
<protein>
    <recommendedName>
        <fullName evidence="7">Cilia- and flagella-associated protein 45</fullName>
    </recommendedName>
</protein>
<keyword evidence="5" id="KW-0966">Cell projection</keyword>
<feature type="coiled-coil region" evidence="8">
    <location>
        <begin position="421"/>
        <end position="465"/>
    </location>
</feature>
<accession>A0A6H5IIH4</accession>
<evidence type="ECO:0000256" key="1">
    <source>
        <dbReference type="ARBA" id="ARBA00004230"/>
    </source>
</evidence>
<organism evidence="11 12">
    <name type="scientific">Trichogramma brassicae</name>
    <dbReference type="NCBI Taxonomy" id="86971"/>
    <lineage>
        <taxon>Eukaryota</taxon>
        <taxon>Metazoa</taxon>
        <taxon>Ecdysozoa</taxon>
        <taxon>Arthropoda</taxon>
        <taxon>Hexapoda</taxon>
        <taxon>Insecta</taxon>
        <taxon>Pterygota</taxon>
        <taxon>Neoptera</taxon>
        <taxon>Endopterygota</taxon>
        <taxon>Hymenoptera</taxon>
        <taxon>Apocrita</taxon>
        <taxon>Proctotrupomorpha</taxon>
        <taxon>Chalcidoidea</taxon>
        <taxon>Trichogrammatidae</taxon>
        <taxon>Trichogramma</taxon>
    </lineage>
</organism>
<dbReference type="InterPro" id="IPR033253">
    <property type="entry name" value="CFAP45"/>
</dbReference>
<proteinExistence type="inferred from homology"/>
<evidence type="ECO:0000256" key="3">
    <source>
        <dbReference type="ARBA" id="ARBA00023054"/>
    </source>
</evidence>
<gene>
    <name evidence="11" type="ORF">TBRA_LOCUS8706</name>
</gene>
<evidence type="ECO:0000256" key="9">
    <source>
        <dbReference type="SAM" id="MobiDB-lite"/>
    </source>
</evidence>
<keyword evidence="2" id="KW-0282">Flagellum</keyword>
<evidence type="ECO:0000256" key="6">
    <source>
        <dbReference type="ARBA" id="ARBA00034116"/>
    </source>
</evidence>
<sequence length="615" mass="73637">MIGDHRLLQRHTCHGSGRCDCRVDPLLKSPNEVLAIIDTFLYGIDIIENCAIVHRMVEYKSSKLFHRFALQQSTTMSVKSAGPVRHCNPRSSGASSSSANAANRSKFPAGDYSIHTPKQCQQVLNKRPIHLKRCAYDGKEILQVFEKNRYRHLLVPSKEPTIYPKIISNTEFLNILERCRIPSKEEKEASYANAERMRERLLRESMARKESVRRMDLKRNRDKQQGQLSDIEEETRRRTMALLEQAEKLKIEQEEEMKLCNKLVLETKCRAVRDAQVAEKEKLRREYEAAEKRLNDLMERQRLEALRQEDDKSRLRAEQSADFAKVLHEQIRRNEEERMLEYERKREESRLANLNALAQQELELERTRQKEAEIERARKQLIEANEQLKHFKSMEKEEERVMDRRIREFLKARDDRETRLQQEAREEFERREREKSRLADQALQAKELQAQIEELNATRIQEEVEREWRRKEKEEAIKKADSQKKLKIARDDQLQWKIKIQAMEIEREKREYETILVLQKEALCREQKMQEMKKRQAMVHRSEILKQVNEKEKERIMSRQKMFEEGLAIRTEIDQRKKRLREAMERKCQEMRENSVPDIYVNEVQRMIDNIDNNK</sequence>
<comment type="subcellular location">
    <subcellularLocation>
        <location evidence="1">Cell projection</location>
        <location evidence="1">Cilium</location>
        <location evidence="1">Flagellum</location>
    </subcellularLocation>
</comment>
<reference evidence="11 12" key="1">
    <citation type="submission" date="2020-02" db="EMBL/GenBank/DDBJ databases">
        <authorList>
            <person name="Ferguson B K."/>
        </authorList>
    </citation>
    <scope>NUCLEOTIDE SEQUENCE [LARGE SCALE GENOMIC DNA]</scope>
</reference>
<evidence type="ECO:0000313" key="11">
    <source>
        <dbReference type="EMBL" id="CAB0036861.1"/>
    </source>
</evidence>
<evidence type="ECO:0000259" key="10">
    <source>
        <dbReference type="Pfam" id="PF13868"/>
    </source>
</evidence>
<feature type="region of interest" description="Disordered" evidence="9">
    <location>
        <begin position="211"/>
        <end position="233"/>
    </location>
</feature>
<dbReference type="Proteomes" id="UP000479190">
    <property type="component" value="Unassembled WGS sequence"/>
</dbReference>
<dbReference type="Pfam" id="PF13868">
    <property type="entry name" value="TPH"/>
    <property type="match status" value="1"/>
</dbReference>
<feature type="compositionally biased region" description="Basic and acidic residues" evidence="9">
    <location>
        <begin position="211"/>
        <end position="224"/>
    </location>
</feature>
<evidence type="ECO:0000256" key="4">
    <source>
        <dbReference type="ARBA" id="ARBA00023069"/>
    </source>
</evidence>
<dbReference type="InterPro" id="IPR043597">
    <property type="entry name" value="TPH_dom"/>
</dbReference>
<evidence type="ECO:0000313" key="12">
    <source>
        <dbReference type="Proteomes" id="UP000479190"/>
    </source>
</evidence>
<dbReference type="PANTHER" id="PTHR15504:SF0">
    <property type="entry name" value="CILIA- AND FLAGELLA-ASSOCIATED PROTEIN 45"/>
    <property type="match status" value="1"/>
</dbReference>
<keyword evidence="3 8" id="KW-0175">Coiled coil</keyword>
<evidence type="ECO:0000256" key="2">
    <source>
        <dbReference type="ARBA" id="ARBA00022846"/>
    </source>
</evidence>
<dbReference type="EMBL" id="CADCXV010000831">
    <property type="protein sequence ID" value="CAB0036861.1"/>
    <property type="molecule type" value="Genomic_DNA"/>
</dbReference>
<keyword evidence="12" id="KW-1185">Reference proteome</keyword>
<keyword evidence="4" id="KW-0969">Cilium</keyword>